<evidence type="ECO:0000259" key="8">
    <source>
        <dbReference type="Pfam" id="PF20684"/>
    </source>
</evidence>
<reference evidence="9 10" key="1">
    <citation type="journal article" date="2018" name="BMC Genomics">
        <title>Genomic evidence for intraspecific hybridization in a clonal and extremely halotolerant yeast.</title>
        <authorList>
            <person name="Gostincar C."/>
            <person name="Stajich J.E."/>
            <person name="Zupancic J."/>
            <person name="Zalar P."/>
            <person name="Gunde-Cimerman N."/>
        </authorList>
    </citation>
    <scope>NUCLEOTIDE SEQUENCE [LARGE SCALE GENOMIC DNA]</scope>
    <source>
        <strain evidence="9 10">EXF-6656</strain>
    </source>
</reference>
<keyword evidence="4 7" id="KW-0472">Membrane</keyword>
<feature type="transmembrane region" description="Helical" evidence="7">
    <location>
        <begin position="105"/>
        <end position="127"/>
    </location>
</feature>
<protein>
    <recommendedName>
        <fullName evidence="8">Rhodopsin domain-containing protein</fullName>
    </recommendedName>
</protein>
<name>A0A3M6WZN8_HORWE</name>
<feature type="transmembrane region" description="Helical" evidence="7">
    <location>
        <begin position="262"/>
        <end position="280"/>
    </location>
</feature>
<sequence length="442" mass="49076">MSGPTGPANVSYVNPAGFPSDELPNEGYRLWLAIVIMIICSGTFVIARIATRLSTHQMGFDDYAIIAAFVSCLIQCTFWAESVRYGYGAAYLLLDEWHRKEFNKWWFFGSIFWPLTLTLFKTAIILMNKRIFIQKWFQHLCWCALVVNGCWGLGNILGTIFQCLPIPSMWGQVPAERCFNMTGLWISIVTWDVSTDVFVLGMAIPMVWRLNLKLRDKIMLTGVFMLGALVIIFSILSCSAIADGLERKDSEDNKVTFALANLFQVLESNFGIIGACLPILRVPLKQHLPRLFGSTSPRYGDPSNPPDYYDDSFRDRYVLQKFSHTTSFGSGSNRSRREKNKDGGNTSWRDVSVSSGGGPGKKSHHHHHKGSDSAHSPRRSDELGIIHEGALPDGSGVSPLSGLLPGEDGRGAARVHSTPSSLTSQNAIRKNVMVSVDRADYA</sequence>
<evidence type="ECO:0000256" key="2">
    <source>
        <dbReference type="ARBA" id="ARBA00022692"/>
    </source>
</evidence>
<dbReference type="OrthoDB" id="5278984at2759"/>
<comment type="subcellular location">
    <subcellularLocation>
        <location evidence="1">Membrane</location>
        <topology evidence="1">Multi-pass membrane protein</topology>
    </subcellularLocation>
</comment>
<comment type="caution">
    <text evidence="9">The sequence shown here is derived from an EMBL/GenBank/DDBJ whole genome shotgun (WGS) entry which is preliminary data.</text>
</comment>
<gene>
    <name evidence="9" type="ORF">D0869_05099</name>
</gene>
<evidence type="ECO:0000313" key="10">
    <source>
        <dbReference type="Proteomes" id="UP000281245"/>
    </source>
</evidence>
<feature type="transmembrane region" description="Helical" evidence="7">
    <location>
        <begin position="30"/>
        <end position="51"/>
    </location>
</feature>
<evidence type="ECO:0000256" key="1">
    <source>
        <dbReference type="ARBA" id="ARBA00004141"/>
    </source>
</evidence>
<dbReference type="PANTHER" id="PTHR33048">
    <property type="entry name" value="PTH11-LIKE INTEGRAL MEMBRANE PROTEIN (AFU_ORTHOLOGUE AFUA_5G11245)"/>
    <property type="match status" value="1"/>
</dbReference>
<dbReference type="Pfam" id="PF20684">
    <property type="entry name" value="Fung_rhodopsin"/>
    <property type="match status" value="1"/>
</dbReference>
<dbReference type="PANTHER" id="PTHR33048:SF47">
    <property type="entry name" value="INTEGRAL MEMBRANE PROTEIN-RELATED"/>
    <property type="match status" value="1"/>
</dbReference>
<proteinExistence type="inferred from homology"/>
<feature type="compositionally biased region" description="Polar residues" evidence="6">
    <location>
        <begin position="343"/>
        <end position="353"/>
    </location>
</feature>
<feature type="transmembrane region" description="Helical" evidence="7">
    <location>
        <begin position="63"/>
        <end position="85"/>
    </location>
</feature>
<evidence type="ECO:0000256" key="3">
    <source>
        <dbReference type="ARBA" id="ARBA00022989"/>
    </source>
</evidence>
<keyword evidence="2 7" id="KW-0812">Transmembrane</keyword>
<keyword evidence="3 7" id="KW-1133">Transmembrane helix</keyword>
<feature type="domain" description="Rhodopsin" evidence="8">
    <location>
        <begin position="47"/>
        <end position="285"/>
    </location>
</feature>
<feature type="compositionally biased region" description="Polar residues" evidence="6">
    <location>
        <begin position="417"/>
        <end position="426"/>
    </location>
</feature>
<dbReference type="GO" id="GO:0016020">
    <property type="term" value="C:membrane"/>
    <property type="evidence" value="ECO:0007669"/>
    <property type="project" value="UniProtKB-SubCell"/>
</dbReference>
<evidence type="ECO:0000256" key="6">
    <source>
        <dbReference type="SAM" id="MobiDB-lite"/>
    </source>
</evidence>
<dbReference type="InterPro" id="IPR052337">
    <property type="entry name" value="SAT4-like"/>
</dbReference>
<feature type="transmembrane region" description="Helical" evidence="7">
    <location>
        <begin position="139"/>
        <end position="164"/>
    </location>
</feature>
<dbReference type="EMBL" id="QWIJ01000331">
    <property type="protein sequence ID" value="RMX83718.1"/>
    <property type="molecule type" value="Genomic_DNA"/>
</dbReference>
<evidence type="ECO:0000256" key="4">
    <source>
        <dbReference type="ARBA" id="ARBA00023136"/>
    </source>
</evidence>
<accession>A0A3M6WZN8</accession>
<organism evidence="9 10">
    <name type="scientific">Hortaea werneckii</name>
    <name type="common">Black yeast</name>
    <name type="synonym">Cladosporium werneckii</name>
    <dbReference type="NCBI Taxonomy" id="91943"/>
    <lineage>
        <taxon>Eukaryota</taxon>
        <taxon>Fungi</taxon>
        <taxon>Dikarya</taxon>
        <taxon>Ascomycota</taxon>
        <taxon>Pezizomycotina</taxon>
        <taxon>Dothideomycetes</taxon>
        <taxon>Dothideomycetidae</taxon>
        <taxon>Mycosphaerellales</taxon>
        <taxon>Teratosphaeriaceae</taxon>
        <taxon>Hortaea</taxon>
    </lineage>
</organism>
<comment type="similarity">
    <text evidence="5">Belongs to the SAT4 family.</text>
</comment>
<feature type="transmembrane region" description="Helical" evidence="7">
    <location>
        <begin position="184"/>
        <end position="208"/>
    </location>
</feature>
<feature type="region of interest" description="Disordered" evidence="6">
    <location>
        <begin position="325"/>
        <end position="426"/>
    </location>
</feature>
<evidence type="ECO:0000256" key="5">
    <source>
        <dbReference type="ARBA" id="ARBA00038359"/>
    </source>
</evidence>
<evidence type="ECO:0000256" key="7">
    <source>
        <dbReference type="SAM" id="Phobius"/>
    </source>
</evidence>
<dbReference type="Proteomes" id="UP000281245">
    <property type="component" value="Unassembled WGS sequence"/>
</dbReference>
<dbReference type="VEuPathDB" id="FungiDB:BTJ68_07194"/>
<evidence type="ECO:0000313" key="9">
    <source>
        <dbReference type="EMBL" id="RMX83718.1"/>
    </source>
</evidence>
<feature type="transmembrane region" description="Helical" evidence="7">
    <location>
        <begin position="220"/>
        <end position="242"/>
    </location>
</feature>
<dbReference type="InterPro" id="IPR049326">
    <property type="entry name" value="Rhodopsin_dom_fungi"/>
</dbReference>
<dbReference type="AlphaFoldDB" id="A0A3M6WZN8"/>